<feature type="non-terminal residue" evidence="1">
    <location>
        <position position="338"/>
    </location>
</feature>
<evidence type="ECO:0000313" key="1">
    <source>
        <dbReference type="EMBL" id="CAE7309595.1"/>
    </source>
</evidence>
<dbReference type="Proteomes" id="UP000649617">
    <property type="component" value="Unassembled WGS sequence"/>
</dbReference>
<reference evidence="1" key="1">
    <citation type="submission" date="2021-02" db="EMBL/GenBank/DDBJ databases">
        <authorList>
            <person name="Dougan E. K."/>
            <person name="Rhodes N."/>
            <person name="Thang M."/>
            <person name="Chan C."/>
        </authorList>
    </citation>
    <scope>NUCLEOTIDE SEQUENCE</scope>
</reference>
<proteinExistence type="predicted"/>
<accession>A0A812N9M4</accession>
<organism evidence="1 2">
    <name type="scientific">Symbiodinium pilosum</name>
    <name type="common">Dinoflagellate</name>
    <dbReference type="NCBI Taxonomy" id="2952"/>
    <lineage>
        <taxon>Eukaryota</taxon>
        <taxon>Sar</taxon>
        <taxon>Alveolata</taxon>
        <taxon>Dinophyceae</taxon>
        <taxon>Suessiales</taxon>
        <taxon>Symbiodiniaceae</taxon>
        <taxon>Symbiodinium</taxon>
    </lineage>
</organism>
<comment type="caution">
    <text evidence="1">The sequence shown here is derived from an EMBL/GenBank/DDBJ whole genome shotgun (WGS) entry which is preliminary data.</text>
</comment>
<gene>
    <name evidence="1" type="ORF">SPIL2461_LOCUS7011</name>
</gene>
<protein>
    <submittedName>
        <fullName evidence="1">Uncharacterized protein</fullName>
    </submittedName>
</protein>
<name>A0A812N9M4_SYMPI</name>
<evidence type="ECO:0000313" key="2">
    <source>
        <dbReference type="Proteomes" id="UP000649617"/>
    </source>
</evidence>
<sequence>EKQTVVAQLVAKHDEPGWGIPTLCCRLLAQDGSQYELQATGEARQHFDQFPLHVVCSFEAARACVKPCAAASRTGVKSKAFLRMLYKPKAFQRALASFPLEAVADRKHSQPQDIDQMAEGVGLARRSISLRYGDYEYDVQLLGSSTLGTCSIGDKIMIYSVRKSLYGGVAAVETTRSSWMLVAPSWIVVPDSAGPARKAMRVDVSPPVSVSQLKNQMQACATNATLVAIDGDIFDCNIWVSDQKLRVPITLRDSSGTVDATLWGEQLTLACGLNLDEIAAMWALCEEDHDGREAAREAFLGIFKPLTAERTWTLRPREWRSSVQWNVAAVSAPLESSE</sequence>
<dbReference type="AlphaFoldDB" id="A0A812N9M4"/>
<keyword evidence="2" id="KW-1185">Reference proteome</keyword>
<dbReference type="EMBL" id="CAJNIZ010010997">
    <property type="protein sequence ID" value="CAE7309595.1"/>
    <property type="molecule type" value="Genomic_DNA"/>
</dbReference>